<evidence type="ECO:0008006" key="5">
    <source>
        <dbReference type="Google" id="ProtNLM"/>
    </source>
</evidence>
<keyword evidence="1" id="KW-0472">Membrane</keyword>
<accession>A0ABS4EIS9</accession>
<feature type="transmembrane region" description="Helical" evidence="1">
    <location>
        <begin position="52"/>
        <end position="71"/>
    </location>
</feature>
<evidence type="ECO:0000256" key="1">
    <source>
        <dbReference type="SAM" id="Phobius"/>
    </source>
</evidence>
<keyword evidence="2" id="KW-0732">Signal</keyword>
<sequence>MAFGLTRSIFRMAASAAILLSATGPILAEVCDKAYKFDYSDLAPVNAASEFLMIVVGPIGGLVVFFVGLYLTTSKAGVLLGLSLFLGLIGLSEILMPRDDVIFAYMIEEGCAPAYSAVGPVFLAIAISIAIFAAFAIRRRTSSA</sequence>
<keyword evidence="1" id="KW-0812">Transmembrane</keyword>
<evidence type="ECO:0000256" key="2">
    <source>
        <dbReference type="SAM" id="SignalP"/>
    </source>
</evidence>
<feature type="transmembrane region" description="Helical" evidence="1">
    <location>
        <begin position="78"/>
        <end position="97"/>
    </location>
</feature>
<keyword evidence="4" id="KW-1185">Reference proteome</keyword>
<gene>
    <name evidence="3" type="ORF">J2Z75_001342</name>
</gene>
<dbReference type="Proteomes" id="UP000823786">
    <property type="component" value="Unassembled WGS sequence"/>
</dbReference>
<protein>
    <recommendedName>
        <fullName evidence="5">DoxX family protein</fullName>
    </recommendedName>
</protein>
<dbReference type="EMBL" id="JAGGJV010000002">
    <property type="protein sequence ID" value="MBP1857846.1"/>
    <property type="molecule type" value="Genomic_DNA"/>
</dbReference>
<proteinExistence type="predicted"/>
<name>A0ABS4EIS9_9HYPH</name>
<feature type="transmembrane region" description="Helical" evidence="1">
    <location>
        <begin position="117"/>
        <end position="137"/>
    </location>
</feature>
<reference evidence="3 4" key="1">
    <citation type="submission" date="2021-03" db="EMBL/GenBank/DDBJ databases">
        <title>Genomic Encyclopedia of Type Strains, Phase IV (KMG-IV): sequencing the most valuable type-strain genomes for metagenomic binning, comparative biology and taxonomic classification.</title>
        <authorList>
            <person name="Goeker M."/>
        </authorList>
    </citation>
    <scope>NUCLEOTIDE SEQUENCE [LARGE SCALE GENOMIC DNA]</scope>
    <source>
        <strain evidence="3 4">DSM 26427</strain>
    </source>
</reference>
<feature type="signal peptide" evidence="2">
    <location>
        <begin position="1"/>
        <end position="28"/>
    </location>
</feature>
<comment type="caution">
    <text evidence="3">The sequence shown here is derived from an EMBL/GenBank/DDBJ whole genome shotgun (WGS) entry which is preliminary data.</text>
</comment>
<dbReference type="RefSeq" id="WP_209849545.1">
    <property type="nucleotide sequence ID" value="NZ_JAGGJV010000002.1"/>
</dbReference>
<organism evidence="3 4">
    <name type="scientific">Rhizobium herbae</name>
    <dbReference type="NCBI Taxonomy" id="508661"/>
    <lineage>
        <taxon>Bacteria</taxon>
        <taxon>Pseudomonadati</taxon>
        <taxon>Pseudomonadota</taxon>
        <taxon>Alphaproteobacteria</taxon>
        <taxon>Hyphomicrobiales</taxon>
        <taxon>Rhizobiaceae</taxon>
        <taxon>Rhizobium/Agrobacterium group</taxon>
        <taxon>Rhizobium</taxon>
    </lineage>
</organism>
<keyword evidence="1" id="KW-1133">Transmembrane helix</keyword>
<evidence type="ECO:0000313" key="3">
    <source>
        <dbReference type="EMBL" id="MBP1857846.1"/>
    </source>
</evidence>
<evidence type="ECO:0000313" key="4">
    <source>
        <dbReference type="Proteomes" id="UP000823786"/>
    </source>
</evidence>
<feature type="chain" id="PRO_5045167163" description="DoxX family protein" evidence="2">
    <location>
        <begin position="29"/>
        <end position="144"/>
    </location>
</feature>